<dbReference type="AlphaFoldDB" id="A0AAN7HMS3"/>
<evidence type="ECO:0000313" key="2">
    <source>
        <dbReference type="EMBL" id="KAK4515629.1"/>
    </source>
</evidence>
<dbReference type="InterPro" id="IPR016095">
    <property type="entry name" value="Ribosomal_uL1_3-a/b-sand"/>
</dbReference>
<dbReference type="InterPro" id="IPR023674">
    <property type="entry name" value="Ribosomal_uL1-like"/>
</dbReference>
<evidence type="ECO:0000313" key="3">
    <source>
        <dbReference type="Proteomes" id="UP001304243"/>
    </source>
</evidence>
<keyword evidence="2" id="KW-0689">Ribosomal protein</keyword>
<reference evidence="2 3" key="1">
    <citation type="submission" date="2022-11" db="EMBL/GenBank/DDBJ databases">
        <title>Mucor velutinosus strain NIH1002 WGS.</title>
        <authorList>
            <person name="Subramanian P."/>
            <person name="Mullikin J.C."/>
            <person name="Segre J.A."/>
            <person name="Zelazny A.M."/>
        </authorList>
    </citation>
    <scope>NUCLEOTIDE SEQUENCE [LARGE SCALE GENOMIC DNA]</scope>
    <source>
        <strain evidence="2 3">NIH1002</strain>
    </source>
</reference>
<dbReference type="SUPFAM" id="SSF56808">
    <property type="entry name" value="Ribosomal protein L1"/>
    <property type="match status" value="1"/>
</dbReference>
<dbReference type="GO" id="GO:0005840">
    <property type="term" value="C:ribosome"/>
    <property type="evidence" value="ECO:0007669"/>
    <property type="project" value="UniProtKB-KW"/>
</dbReference>
<proteinExistence type="predicted"/>
<accession>A0AAN7HMS3</accession>
<dbReference type="RefSeq" id="XP_064682295.1">
    <property type="nucleotide sequence ID" value="XM_064829793.1"/>
</dbReference>
<dbReference type="CDD" id="cd00403">
    <property type="entry name" value="Ribosomal_L1"/>
    <property type="match status" value="1"/>
</dbReference>
<feature type="compositionally biased region" description="Low complexity" evidence="1">
    <location>
        <begin position="290"/>
        <end position="321"/>
    </location>
</feature>
<dbReference type="EMBL" id="JASEJX010000014">
    <property type="protein sequence ID" value="KAK4515629.1"/>
    <property type="molecule type" value="Genomic_DNA"/>
</dbReference>
<feature type="compositionally biased region" description="Basic and acidic residues" evidence="1">
    <location>
        <begin position="233"/>
        <end position="287"/>
    </location>
</feature>
<name>A0AAN7HMS3_9FUNG</name>
<sequence length="340" mass="37404">MSQKLDLQQAKKAIAALYKKNKQSSGNDMLQSDEDSFIYVEIYTHKIMNKAQSKQKQIKLPSSPYPDNYEICYFTKDDVKKVEEKTKNTAIKKVIDLNTLKTVYKSYESKRKLAASYNLYVVDDRVAPLIPGLLGKSFQAKNRMPMKMKHSGLMKTNVENILHSTNVKLHNGLKTQVLIGNFGMSEKDVLKNYEAAVPEIVKIAAHGWDQVEMLGVKCEGLPYLPTYTSFPKADSKTTAEKKQSTKEEKKKEAAPAKKTAAAEKKTAAAEKKTAAAEKKAAAAEKKAAPAKKATAAAPKKAATTTTTKKAAANKKNAVAPAKKTETKKVTKKVAASKSKK</sequence>
<dbReference type="GeneID" id="89954266"/>
<keyword evidence="2" id="KW-0687">Ribonucleoprotein</keyword>
<keyword evidence="3" id="KW-1185">Reference proteome</keyword>
<organism evidence="2 3">
    <name type="scientific">Mucor velutinosus</name>
    <dbReference type="NCBI Taxonomy" id="708070"/>
    <lineage>
        <taxon>Eukaryota</taxon>
        <taxon>Fungi</taxon>
        <taxon>Fungi incertae sedis</taxon>
        <taxon>Mucoromycota</taxon>
        <taxon>Mucoromycotina</taxon>
        <taxon>Mucoromycetes</taxon>
        <taxon>Mucorales</taxon>
        <taxon>Mucorineae</taxon>
        <taxon>Mucoraceae</taxon>
        <taxon>Mucor</taxon>
    </lineage>
</organism>
<dbReference type="Proteomes" id="UP001304243">
    <property type="component" value="Unassembled WGS sequence"/>
</dbReference>
<dbReference type="InterPro" id="IPR028364">
    <property type="entry name" value="Ribosomal_uL1/biogenesis"/>
</dbReference>
<dbReference type="Pfam" id="PF00687">
    <property type="entry name" value="Ribosomal_L1"/>
    <property type="match status" value="1"/>
</dbReference>
<evidence type="ECO:0000256" key="1">
    <source>
        <dbReference type="SAM" id="MobiDB-lite"/>
    </source>
</evidence>
<protein>
    <submittedName>
        <fullName evidence="2">60S ribosomal protein L7</fullName>
    </submittedName>
</protein>
<dbReference type="Gene3D" id="3.40.50.790">
    <property type="match status" value="1"/>
</dbReference>
<feature type="region of interest" description="Disordered" evidence="1">
    <location>
        <begin position="232"/>
        <end position="340"/>
    </location>
</feature>
<comment type="caution">
    <text evidence="2">The sequence shown here is derived from an EMBL/GenBank/DDBJ whole genome shotgun (WGS) entry which is preliminary data.</text>
</comment>
<gene>
    <name evidence="2" type="primary">RPL7_2</name>
    <name evidence="2" type="ORF">ATC70_010580</name>
</gene>